<gene>
    <name evidence="2" type="ORF">V9T40_006880</name>
</gene>
<keyword evidence="3" id="KW-1185">Reference proteome</keyword>
<evidence type="ECO:0000313" key="3">
    <source>
        <dbReference type="Proteomes" id="UP001367676"/>
    </source>
</evidence>
<organism evidence="2 3">
    <name type="scientific">Parthenolecanium corni</name>
    <dbReference type="NCBI Taxonomy" id="536013"/>
    <lineage>
        <taxon>Eukaryota</taxon>
        <taxon>Metazoa</taxon>
        <taxon>Ecdysozoa</taxon>
        <taxon>Arthropoda</taxon>
        <taxon>Hexapoda</taxon>
        <taxon>Insecta</taxon>
        <taxon>Pterygota</taxon>
        <taxon>Neoptera</taxon>
        <taxon>Paraneoptera</taxon>
        <taxon>Hemiptera</taxon>
        <taxon>Sternorrhyncha</taxon>
        <taxon>Coccoidea</taxon>
        <taxon>Coccidae</taxon>
        <taxon>Parthenolecanium</taxon>
    </lineage>
</organism>
<comment type="caution">
    <text evidence="2">The sequence shown here is derived from an EMBL/GenBank/DDBJ whole genome shotgun (WGS) entry which is preliminary data.</text>
</comment>
<accession>A0AAN9TRJ3</accession>
<name>A0AAN9TRJ3_9HEMI</name>
<feature type="compositionally biased region" description="Polar residues" evidence="1">
    <location>
        <begin position="119"/>
        <end position="131"/>
    </location>
</feature>
<reference evidence="2 3" key="1">
    <citation type="submission" date="2024-03" db="EMBL/GenBank/DDBJ databases">
        <title>Adaptation during the transition from Ophiocordyceps entomopathogen to insect associate is accompanied by gene loss and intensified selection.</title>
        <authorList>
            <person name="Ward C.M."/>
            <person name="Onetto C.A."/>
            <person name="Borneman A.R."/>
        </authorList>
    </citation>
    <scope>NUCLEOTIDE SEQUENCE [LARGE SCALE GENOMIC DNA]</scope>
    <source>
        <strain evidence="2">AWRI1</strain>
        <tissue evidence="2">Single Adult Female</tissue>
    </source>
</reference>
<dbReference type="EMBL" id="JBBCAQ010000007">
    <property type="protein sequence ID" value="KAK7602906.1"/>
    <property type="molecule type" value="Genomic_DNA"/>
</dbReference>
<dbReference type="Proteomes" id="UP001367676">
    <property type="component" value="Unassembled WGS sequence"/>
</dbReference>
<sequence>MGLPGRRKEGETREPRGNKRRRRPKNSDVDGLRSVCYSRAETRELRVGCLVECPIDEYIFFMQAGSEGGEISVGSSAKVTSSQQAAAVSRADCRAAHSHLRLHPALPCSALRPPRPHSHSQSVSNSILSESQSVECRVSTVESSRESRSRTRDSTLEQSLSLFATRLSILDGEWRRIQRQPAFSSSSYIRRFITSLASHFFKTFESSPFQIRSFLR</sequence>
<feature type="compositionally biased region" description="Basic and acidic residues" evidence="1">
    <location>
        <begin position="1"/>
        <end position="17"/>
    </location>
</feature>
<dbReference type="AlphaFoldDB" id="A0AAN9TRJ3"/>
<evidence type="ECO:0000313" key="2">
    <source>
        <dbReference type="EMBL" id="KAK7602906.1"/>
    </source>
</evidence>
<feature type="region of interest" description="Disordered" evidence="1">
    <location>
        <begin position="1"/>
        <end position="30"/>
    </location>
</feature>
<proteinExistence type="predicted"/>
<evidence type="ECO:0000256" key="1">
    <source>
        <dbReference type="SAM" id="MobiDB-lite"/>
    </source>
</evidence>
<protein>
    <submittedName>
        <fullName evidence="2">Uncharacterized protein</fullName>
    </submittedName>
</protein>
<feature type="region of interest" description="Disordered" evidence="1">
    <location>
        <begin position="108"/>
        <end position="131"/>
    </location>
</feature>